<dbReference type="Proteomes" id="UP001623232">
    <property type="component" value="Chromosome"/>
</dbReference>
<dbReference type="EMBL" id="CP123584">
    <property type="protein sequence ID" value="WZK90696.1"/>
    <property type="molecule type" value="Genomic_DNA"/>
</dbReference>
<name>A0ABZ2Y1A8_9RHOB</name>
<feature type="domain" description="Pyrrolo-quinoline quinone repeat" evidence="1">
    <location>
        <begin position="123"/>
        <end position="359"/>
    </location>
</feature>
<organism evidence="2 3">
    <name type="scientific">Aliisedimentitalea scapharcae</name>
    <dbReference type="NCBI Taxonomy" id="1524259"/>
    <lineage>
        <taxon>Bacteria</taxon>
        <taxon>Pseudomonadati</taxon>
        <taxon>Pseudomonadota</taxon>
        <taxon>Alphaproteobacteria</taxon>
        <taxon>Rhodobacterales</taxon>
        <taxon>Roseobacteraceae</taxon>
        <taxon>Aliisedimentitalea</taxon>
    </lineage>
</organism>
<accession>A0ABZ2Y1A8</accession>
<dbReference type="InterPro" id="IPR018391">
    <property type="entry name" value="PQQ_b-propeller_rpt"/>
</dbReference>
<evidence type="ECO:0000313" key="2">
    <source>
        <dbReference type="EMBL" id="WZK90696.1"/>
    </source>
</evidence>
<reference evidence="2 3" key="1">
    <citation type="submission" date="2023-04" db="EMBL/GenBank/DDBJ databases">
        <title>Complete genome sequence of Alisedimentitalea scapharcae.</title>
        <authorList>
            <person name="Rong J.-C."/>
            <person name="Yi M.-L."/>
            <person name="Zhao Q."/>
        </authorList>
    </citation>
    <scope>NUCLEOTIDE SEQUENCE [LARGE SCALE GENOMIC DNA]</scope>
    <source>
        <strain evidence="2 3">KCTC 42119</strain>
    </source>
</reference>
<dbReference type="SMART" id="SM00564">
    <property type="entry name" value="PQQ"/>
    <property type="match status" value="5"/>
</dbReference>
<keyword evidence="3" id="KW-1185">Reference proteome</keyword>
<sequence length="442" mass="46398">MKAAFYRSRAGLVALGCSALVGLAGCSEREVILPGVREDIRPNQADALEVENRSQAIRLSSQSRNASWPQSPGMPVYRTDNAALSAAPRLLWSTSIGEGDGRRQRITASPVVGGGLIYTLDASSTISAVSPSGQRVWQATILPPQDGDGEATGGGIAFHKGTLYVSSGFGVLTAFDAKSGAQRWRQELEATGSGTPTVVDNFVYLIAGDDTGWAINADNGRILWQVTATPSAANVLGAPAPVVASELAVFSFGSGDVVATFKRGGLRRWDASVSGRRIGSASARILDVTGSPMIVGNKIVTGNHSGRTVAMDSVTGQRIWTQHEGALGPLWPAGDSLFSVTDTNYLARLAQSDGEVIWKVELPGFVKNKPRKRSEIVAHYGPIVAGGQVVLASNDGLLRFFKPEDGSLVRSIEVPDGATTAPVVAGGTLYVVSTKGELHAFR</sequence>
<evidence type="ECO:0000259" key="1">
    <source>
        <dbReference type="Pfam" id="PF13360"/>
    </source>
</evidence>
<dbReference type="SUPFAM" id="SSF50998">
    <property type="entry name" value="Quinoprotein alcohol dehydrogenase-like"/>
    <property type="match status" value="1"/>
</dbReference>
<dbReference type="InterPro" id="IPR011047">
    <property type="entry name" value="Quinoprotein_ADH-like_sf"/>
</dbReference>
<dbReference type="Gene3D" id="2.130.10.10">
    <property type="entry name" value="YVTN repeat-like/Quinoprotein amine dehydrogenase"/>
    <property type="match status" value="1"/>
</dbReference>
<proteinExistence type="predicted"/>
<dbReference type="InterPro" id="IPR015943">
    <property type="entry name" value="WD40/YVTN_repeat-like_dom_sf"/>
</dbReference>
<dbReference type="InterPro" id="IPR002372">
    <property type="entry name" value="PQQ_rpt_dom"/>
</dbReference>
<evidence type="ECO:0000313" key="3">
    <source>
        <dbReference type="Proteomes" id="UP001623232"/>
    </source>
</evidence>
<protein>
    <submittedName>
        <fullName evidence="2">PQQ-binding-like beta-propeller repeat protein</fullName>
    </submittedName>
</protein>
<dbReference type="PROSITE" id="PS51257">
    <property type="entry name" value="PROKAR_LIPOPROTEIN"/>
    <property type="match status" value="1"/>
</dbReference>
<dbReference type="RefSeq" id="WP_406649670.1">
    <property type="nucleotide sequence ID" value="NZ_CP123584.1"/>
</dbReference>
<dbReference type="Pfam" id="PF13360">
    <property type="entry name" value="PQQ_2"/>
    <property type="match status" value="1"/>
</dbReference>
<dbReference type="PANTHER" id="PTHR34512">
    <property type="entry name" value="CELL SURFACE PROTEIN"/>
    <property type="match status" value="1"/>
</dbReference>
<dbReference type="PANTHER" id="PTHR34512:SF30">
    <property type="entry name" value="OUTER MEMBRANE PROTEIN ASSEMBLY FACTOR BAMB"/>
    <property type="match status" value="1"/>
</dbReference>
<gene>
    <name evidence="2" type="ORF">QEZ52_09160</name>
</gene>